<dbReference type="PANTHER" id="PTHR42820">
    <property type="entry name" value="SHORT-CHAIN DEHYDROGENASE REDUCTASE"/>
    <property type="match status" value="1"/>
</dbReference>
<evidence type="ECO:0000313" key="4">
    <source>
        <dbReference type="Proteomes" id="UP000501128"/>
    </source>
</evidence>
<evidence type="ECO:0000256" key="1">
    <source>
        <dbReference type="ARBA" id="ARBA00006484"/>
    </source>
</evidence>
<dbReference type="PANTHER" id="PTHR42820:SF1">
    <property type="entry name" value="SHORT-CHAIN DEHYDROGENASE_REDUCTASE FAMILY PROTEIN"/>
    <property type="match status" value="1"/>
</dbReference>
<dbReference type="Proteomes" id="UP000501128">
    <property type="component" value="Chromosome"/>
</dbReference>
<dbReference type="PRINTS" id="PR00080">
    <property type="entry name" value="SDRFAMILY"/>
</dbReference>
<dbReference type="InterPro" id="IPR036291">
    <property type="entry name" value="NAD(P)-bd_dom_sf"/>
</dbReference>
<evidence type="ECO:0000259" key="2">
    <source>
        <dbReference type="SMART" id="SM00822"/>
    </source>
</evidence>
<protein>
    <submittedName>
        <fullName evidence="3">SDR family oxidoreductase</fullName>
    </submittedName>
</protein>
<comment type="similarity">
    <text evidence="1">Belongs to the short-chain dehydrogenases/reductases (SDR) family.</text>
</comment>
<dbReference type="Pfam" id="PF13561">
    <property type="entry name" value="adh_short_C2"/>
    <property type="match status" value="1"/>
</dbReference>
<dbReference type="AlphaFoldDB" id="A0A7L5DPQ8"/>
<dbReference type="Gene3D" id="3.40.50.720">
    <property type="entry name" value="NAD(P)-binding Rossmann-like Domain"/>
    <property type="match status" value="1"/>
</dbReference>
<dbReference type="FunFam" id="3.40.50.720:FF:000084">
    <property type="entry name" value="Short-chain dehydrogenase reductase"/>
    <property type="match status" value="1"/>
</dbReference>
<reference evidence="3 4" key="1">
    <citation type="submission" date="2020-04" db="EMBL/GenBank/DDBJ databases">
        <title>Genome sequencing of novel species.</title>
        <authorList>
            <person name="Heo J."/>
            <person name="Kim S.-J."/>
            <person name="Kim J.-S."/>
            <person name="Hong S.-B."/>
            <person name="Kwon S.-W."/>
        </authorList>
    </citation>
    <scope>NUCLEOTIDE SEQUENCE [LARGE SCALE GENOMIC DNA]</scope>
    <source>
        <strain evidence="3 4">CJU-R4</strain>
    </source>
</reference>
<dbReference type="CDD" id="cd05233">
    <property type="entry name" value="SDR_c"/>
    <property type="match status" value="1"/>
</dbReference>
<dbReference type="PRINTS" id="PR00081">
    <property type="entry name" value="GDHRDH"/>
</dbReference>
<dbReference type="SUPFAM" id="SSF51735">
    <property type="entry name" value="NAD(P)-binding Rossmann-fold domains"/>
    <property type="match status" value="1"/>
</dbReference>
<dbReference type="InterPro" id="IPR057326">
    <property type="entry name" value="KR_dom"/>
</dbReference>
<evidence type="ECO:0000313" key="3">
    <source>
        <dbReference type="EMBL" id="QJD80105.1"/>
    </source>
</evidence>
<accession>A0A7L5DPQ8</accession>
<feature type="domain" description="Ketoreductase" evidence="2">
    <location>
        <begin position="8"/>
        <end position="179"/>
    </location>
</feature>
<keyword evidence="4" id="KW-1185">Reference proteome</keyword>
<dbReference type="EMBL" id="CP051677">
    <property type="protein sequence ID" value="QJD80105.1"/>
    <property type="molecule type" value="Genomic_DNA"/>
</dbReference>
<organism evidence="3 4">
    <name type="scientific">Spirosoma rhododendri</name>
    <dbReference type="NCBI Taxonomy" id="2728024"/>
    <lineage>
        <taxon>Bacteria</taxon>
        <taxon>Pseudomonadati</taxon>
        <taxon>Bacteroidota</taxon>
        <taxon>Cytophagia</taxon>
        <taxon>Cytophagales</taxon>
        <taxon>Cytophagaceae</taxon>
        <taxon>Spirosoma</taxon>
    </lineage>
</organism>
<dbReference type="InterPro" id="IPR002347">
    <property type="entry name" value="SDR_fam"/>
</dbReference>
<dbReference type="KEGG" id="srho:HH216_18075"/>
<name>A0A7L5DPQ8_9BACT</name>
<dbReference type="RefSeq" id="WP_169552064.1">
    <property type="nucleotide sequence ID" value="NZ_CP051677.1"/>
</dbReference>
<sequence length="263" mass="27410">MNESLKGKVALITGGTTGIGQEVAQQLVGLGVRVVIAGRDRERGEEAAITIGDVASVRFVQADVSREEQVQALVQQTIAEFGRLDFLFNNAGVEGTPGPIADTTEQDIDQILAVNVKGVLLAIKHTLPRMLAQGGGIIVNTASFIGTVVPFPDAMPYGASKAAVLSISRSMAAGYGKDHIQTYAVCPWTTDTPMVDRLSGDQPDAKATFGASNPSGQLATPADIAQVVVALFRGEVTLANGEAVLVDSGGVSSLIYPMTFDKP</sequence>
<dbReference type="SMART" id="SM00822">
    <property type="entry name" value="PKS_KR"/>
    <property type="match status" value="1"/>
</dbReference>
<proteinExistence type="inferred from homology"/>
<gene>
    <name evidence="3" type="ORF">HH216_18075</name>
</gene>